<accession>A0A6P4FCN3</accession>
<dbReference type="OrthoDB" id="10013535at2759"/>
<name>A0A6P4FCN3_DRORH</name>
<organism evidence="3">
    <name type="scientific">Drosophila rhopaloa</name>
    <name type="common">Fruit fly</name>
    <dbReference type="NCBI Taxonomy" id="1041015"/>
    <lineage>
        <taxon>Eukaryota</taxon>
        <taxon>Metazoa</taxon>
        <taxon>Ecdysozoa</taxon>
        <taxon>Arthropoda</taxon>
        <taxon>Hexapoda</taxon>
        <taxon>Insecta</taxon>
        <taxon>Pterygota</taxon>
        <taxon>Neoptera</taxon>
        <taxon>Endopterygota</taxon>
        <taxon>Diptera</taxon>
        <taxon>Brachycera</taxon>
        <taxon>Muscomorpha</taxon>
        <taxon>Ephydroidea</taxon>
        <taxon>Drosophilidae</taxon>
        <taxon>Drosophila</taxon>
        <taxon>Sophophora</taxon>
    </lineage>
</organism>
<reference evidence="1" key="3">
    <citation type="submission" date="2025-05" db="UniProtKB">
        <authorList>
            <consortium name="EnsemblMetazoa"/>
        </authorList>
    </citation>
    <scope>IDENTIFICATION</scope>
</reference>
<dbReference type="AlphaFoldDB" id="A0A6P4FCN3"/>
<reference evidence="2" key="1">
    <citation type="journal article" date="2021" name="Elife">
        <title>Highly contiguous assemblies of 101 drosophilid genomes.</title>
        <authorList>
            <person name="Kim B.Y."/>
            <person name="Wang J.R."/>
            <person name="Miller D.E."/>
            <person name="Barmina O."/>
            <person name="Delaney E."/>
            <person name="Thompson A."/>
            <person name="Comeault A.A."/>
            <person name="Peede D."/>
            <person name="D'Agostino E.R."/>
            <person name="Pelaez J."/>
            <person name="Aguilar J.M."/>
            <person name="Haji D."/>
            <person name="Matsunaga T."/>
            <person name="Armstrong E.E."/>
            <person name="Zych M."/>
            <person name="Ogawa Y."/>
            <person name="Stamenkovic-Radak M."/>
            <person name="Jelic M."/>
            <person name="Veselinovic M.S."/>
            <person name="Tanaskovic M."/>
            <person name="Eric P."/>
            <person name="Gao J.J."/>
            <person name="Katoh T.K."/>
            <person name="Toda M.J."/>
            <person name="Watabe H."/>
            <person name="Watada M."/>
            <person name="Davis J.S."/>
            <person name="Moyle L.C."/>
            <person name="Manoli G."/>
            <person name="Bertolini E."/>
            <person name="Kostal V."/>
            <person name="Hawley R.S."/>
            <person name="Takahashi A."/>
            <person name="Jones C.D."/>
            <person name="Price D.K."/>
            <person name="Whiteman N."/>
            <person name="Kopp A."/>
            <person name="Matute D.R."/>
            <person name="Petrov D.A."/>
        </authorList>
    </citation>
    <scope>NUCLEOTIDE SEQUENCE [LARGE SCALE GENOMIC DNA]</scope>
</reference>
<dbReference type="InterPro" id="IPR022179">
    <property type="entry name" value="CFAP276"/>
</dbReference>
<keyword evidence="2" id="KW-1185">Reference proteome</keyword>
<dbReference type="Proteomes" id="UP001652680">
    <property type="component" value="Unassembled WGS sequence"/>
</dbReference>
<proteinExistence type="predicted"/>
<dbReference type="Pfam" id="PF12494">
    <property type="entry name" value="DUF3695"/>
    <property type="match status" value="1"/>
</dbReference>
<dbReference type="EnsemblMetazoa" id="XM_017132373.2">
    <property type="protein sequence ID" value="XP_016987862.1"/>
    <property type="gene ID" value="LOC108050609"/>
</dbReference>
<protein>
    <submittedName>
        <fullName evidence="3">Uncharacterized protein C1orf194</fullName>
    </submittedName>
</protein>
<evidence type="ECO:0000313" key="1">
    <source>
        <dbReference type="EnsemblMetazoa" id="XP_016987862.1"/>
    </source>
</evidence>
<dbReference type="OMA" id="HTPLTNP"/>
<reference evidence="3" key="2">
    <citation type="submission" date="2025-04" db="UniProtKB">
        <authorList>
            <consortium name="RefSeq"/>
        </authorList>
    </citation>
    <scope>IDENTIFICATION</scope>
</reference>
<gene>
    <name evidence="3" type="primary">LOC108050609</name>
    <name evidence="1" type="synonym">108050609</name>
</gene>
<sequence>MIQYDTVQVKNVSWQPELQTEGTYVCSFPEPPPPEPHLNPGTWHGHLEPYQRLFYHQTMNSVRSSKRYRANPNVPKDTLDFSLQSRYDHTREAFPDKVDYVMQRETCRAISSWSASGAAKEIGAQFKSFRVLRNTRFIRRKQEDVLGHPLRIGGCKEKIHPHSVKLICSGVHNQLINNGFSRQTSDGNFFRY</sequence>
<evidence type="ECO:0000313" key="3">
    <source>
        <dbReference type="RefSeq" id="XP_016987862.1"/>
    </source>
</evidence>
<evidence type="ECO:0000313" key="2">
    <source>
        <dbReference type="Proteomes" id="UP001652680"/>
    </source>
</evidence>
<dbReference type="RefSeq" id="XP_016987862.1">
    <property type="nucleotide sequence ID" value="XM_017132373.1"/>
</dbReference>
<dbReference type="GeneID" id="108050609"/>